<sequence length="597" mass="64794">MRMRKLNPPKPTAAPLRPAPGVRASTDARDDGAPLTTMHDYRYAGTPLQRHTAASGPASADAVAPARASAAMPGPASTPGPAIAPDARAEPARDGAHGLPAPLRHGIERLSGVTLDHVRVHYNSARPARWQAQAYAQAGEIHLAPGAARHLPHEAWHLVQQAQGRAPATARIGGVAWNDEARLEREADVMGARARSQGIAADAARTARPAGPARAKGASPPVVQAKLVFNKTQIGDDEQAVAGLIATLAGADAIQDPALRQAFTEYLEADPARLKHVITKWAGAPAHKSIKGDFARPQDAQPKAKVRNYEDADSLAFALLAEAHSKQKKQDEKAYATEVMNDPAIYASLVKLINEQIPKALLSYEMMIGNLGSLTPKNRRTYLEYVRTDADTSVMDVLRAPGKHTFGELVAAIHDVQELLYQVKNEELLPTHKDETARNLANPHALPPERYQGSVFVGMSAESPNGMPVITRAPVDRKWRGSEATPRPSDPHVRTAMLLGNPTDMGPSMTAARMFVLATHGGATSSQIHALALALFAFWNRIYRRDITDVHRYHFTMDMAANFGVSYSPFAAIDKRSREKQEAFHLRDVESEFDEWD</sequence>
<reference evidence="3 4" key="1">
    <citation type="submission" date="2015-11" db="EMBL/GenBank/DDBJ databases">
        <title>Expanding the genomic diversity of Burkholderia species for the development of highly accurate diagnostics.</title>
        <authorList>
            <person name="Sahl J."/>
            <person name="Keim P."/>
            <person name="Wagner D."/>
        </authorList>
    </citation>
    <scope>NUCLEOTIDE SEQUENCE [LARGE SCALE GENOMIC DNA]</scope>
    <source>
        <strain evidence="3 4">MSMB2167WGS</strain>
    </source>
</reference>
<feature type="compositionally biased region" description="Low complexity" evidence="1">
    <location>
        <begin position="53"/>
        <end position="77"/>
    </location>
</feature>
<feature type="domain" description="eCIS core" evidence="2">
    <location>
        <begin position="99"/>
        <end position="164"/>
    </location>
</feature>
<evidence type="ECO:0000256" key="1">
    <source>
        <dbReference type="SAM" id="MobiDB-lite"/>
    </source>
</evidence>
<dbReference type="AlphaFoldDB" id="A0A107FFS5"/>
<organism evidence="3 4">
    <name type="scientific">Burkholderia ubonensis</name>
    <dbReference type="NCBI Taxonomy" id="101571"/>
    <lineage>
        <taxon>Bacteria</taxon>
        <taxon>Pseudomonadati</taxon>
        <taxon>Pseudomonadota</taxon>
        <taxon>Betaproteobacteria</taxon>
        <taxon>Burkholderiales</taxon>
        <taxon>Burkholderiaceae</taxon>
        <taxon>Burkholderia</taxon>
        <taxon>Burkholderia cepacia complex</taxon>
    </lineage>
</organism>
<name>A0A107FFS5_9BURK</name>
<proteinExistence type="predicted"/>
<feature type="region of interest" description="Disordered" evidence="1">
    <location>
        <begin position="1"/>
        <end position="102"/>
    </location>
</feature>
<dbReference type="Pfam" id="PF13699">
    <property type="entry name" value="eCIS_core"/>
    <property type="match status" value="1"/>
</dbReference>
<dbReference type="Proteomes" id="UP000062998">
    <property type="component" value="Unassembled WGS sequence"/>
</dbReference>
<feature type="compositionally biased region" description="Basic and acidic residues" evidence="1">
    <location>
        <begin position="87"/>
        <end position="96"/>
    </location>
</feature>
<evidence type="ECO:0000259" key="2">
    <source>
        <dbReference type="Pfam" id="PF13699"/>
    </source>
</evidence>
<gene>
    <name evidence="3" type="ORF">WL73_27890</name>
</gene>
<comment type="caution">
    <text evidence="3">The sequence shown here is derived from an EMBL/GenBank/DDBJ whole genome shotgun (WGS) entry which is preliminary data.</text>
</comment>
<protein>
    <recommendedName>
        <fullName evidence="2">eCIS core domain-containing protein</fullName>
    </recommendedName>
</protein>
<evidence type="ECO:0000313" key="3">
    <source>
        <dbReference type="EMBL" id="KWD92697.1"/>
    </source>
</evidence>
<evidence type="ECO:0000313" key="4">
    <source>
        <dbReference type="Proteomes" id="UP000062998"/>
    </source>
</evidence>
<accession>A0A107FFS5</accession>
<dbReference type="InterPro" id="IPR025295">
    <property type="entry name" value="eCIS_core_dom"/>
</dbReference>
<dbReference type="EMBL" id="LPIX01000105">
    <property type="protein sequence ID" value="KWD92697.1"/>
    <property type="molecule type" value="Genomic_DNA"/>
</dbReference>